<organism evidence="1 2">
    <name type="scientific">Setaria viridis</name>
    <name type="common">Green bristlegrass</name>
    <name type="synonym">Setaria italica subsp. viridis</name>
    <dbReference type="NCBI Taxonomy" id="4556"/>
    <lineage>
        <taxon>Eukaryota</taxon>
        <taxon>Viridiplantae</taxon>
        <taxon>Streptophyta</taxon>
        <taxon>Embryophyta</taxon>
        <taxon>Tracheophyta</taxon>
        <taxon>Spermatophyta</taxon>
        <taxon>Magnoliopsida</taxon>
        <taxon>Liliopsida</taxon>
        <taxon>Poales</taxon>
        <taxon>Poaceae</taxon>
        <taxon>PACMAD clade</taxon>
        <taxon>Panicoideae</taxon>
        <taxon>Panicodae</taxon>
        <taxon>Paniceae</taxon>
        <taxon>Cenchrinae</taxon>
        <taxon>Setaria</taxon>
    </lineage>
</organism>
<dbReference type="Gramene" id="TKV99880">
    <property type="protein sequence ID" value="TKV99880"/>
    <property type="gene ID" value="SEVIR_8G073632v2"/>
</dbReference>
<dbReference type="AlphaFoldDB" id="A0A4U6TCS2"/>
<evidence type="ECO:0000313" key="1">
    <source>
        <dbReference type="EMBL" id="TKV99880.1"/>
    </source>
</evidence>
<dbReference type="Proteomes" id="UP000298652">
    <property type="component" value="Chromosome 8"/>
</dbReference>
<gene>
    <name evidence="1" type="ORF">SEVIR_8G073632v2</name>
</gene>
<name>A0A4U6TCS2_SETVI</name>
<dbReference type="EMBL" id="CM016559">
    <property type="protein sequence ID" value="TKV99880.1"/>
    <property type="molecule type" value="Genomic_DNA"/>
</dbReference>
<reference evidence="1" key="1">
    <citation type="submission" date="2019-03" db="EMBL/GenBank/DDBJ databases">
        <title>WGS assembly of Setaria viridis.</title>
        <authorList>
            <person name="Huang P."/>
            <person name="Jenkins J."/>
            <person name="Grimwood J."/>
            <person name="Barry K."/>
            <person name="Healey A."/>
            <person name="Mamidi S."/>
            <person name="Sreedasyam A."/>
            <person name="Shu S."/>
            <person name="Feldman M."/>
            <person name="Wu J."/>
            <person name="Yu Y."/>
            <person name="Chen C."/>
            <person name="Johnson J."/>
            <person name="Rokhsar D."/>
            <person name="Baxter I."/>
            <person name="Schmutz J."/>
            <person name="Brutnell T."/>
            <person name="Kellogg E."/>
        </authorList>
    </citation>
    <scope>NUCLEOTIDE SEQUENCE [LARGE SCALE GENOMIC DNA]</scope>
</reference>
<evidence type="ECO:0008006" key="3">
    <source>
        <dbReference type="Google" id="ProtNLM"/>
    </source>
</evidence>
<dbReference type="PANTHER" id="PTHR34223">
    <property type="entry name" value="OS11G0201299 PROTEIN"/>
    <property type="match status" value="1"/>
</dbReference>
<proteinExistence type="predicted"/>
<evidence type="ECO:0000313" key="2">
    <source>
        <dbReference type="Proteomes" id="UP000298652"/>
    </source>
</evidence>
<sequence>MIYASTTITMGIVVMLSVVVAVGVAVMEAASVLLQGLSSALDLELTSYPNVFIFRKDFKFCSTFSNLKELLLNEWCLKPEFDALVYFLRYSPVMEKLTIQLENCWVQPSDDMMSLK</sequence>
<protein>
    <recommendedName>
        <fullName evidence="3">FBD domain-containing protein</fullName>
    </recommendedName>
</protein>
<keyword evidence="2" id="KW-1185">Reference proteome</keyword>
<accession>A0A4U6TCS2</accession>
<dbReference type="PANTHER" id="PTHR34223:SF51">
    <property type="entry name" value="OS06G0556300 PROTEIN"/>
    <property type="match status" value="1"/>
</dbReference>
<dbReference type="InterPro" id="IPR053197">
    <property type="entry name" value="F-box_SCFL_complex_component"/>
</dbReference>